<dbReference type="PRINTS" id="PR00625">
    <property type="entry name" value="JDOMAIN"/>
</dbReference>
<dbReference type="PROSITE" id="PS50076">
    <property type="entry name" value="DNAJ_2"/>
    <property type="match status" value="1"/>
</dbReference>
<feature type="region of interest" description="Disordered" evidence="1">
    <location>
        <begin position="352"/>
        <end position="389"/>
    </location>
</feature>
<dbReference type="PRINTS" id="PR00348">
    <property type="entry name" value="UBIQUITIN"/>
</dbReference>
<dbReference type="InterPro" id="IPR019956">
    <property type="entry name" value="Ubiquitin_dom"/>
</dbReference>
<dbReference type="FunFam" id="3.10.20.90:FF:000205">
    <property type="entry name" value="2'-5'-oligoadenylate synthase-like protein 2"/>
    <property type="match status" value="1"/>
</dbReference>
<name>A0A813FG21_POLGL</name>
<evidence type="ECO:0000259" key="2">
    <source>
        <dbReference type="PROSITE" id="PS50053"/>
    </source>
</evidence>
<evidence type="ECO:0008006" key="6">
    <source>
        <dbReference type="Google" id="ProtNLM"/>
    </source>
</evidence>
<dbReference type="InterPro" id="IPR036869">
    <property type="entry name" value="J_dom_sf"/>
</dbReference>
<reference evidence="4" key="1">
    <citation type="submission" date="2021-02" db="EMBL/GenBank/DDBJ databases">
        <authorList>
            <person name="Dougan E. K."/>
            <person name="Rhodes N."/>
            <person name="Thang M."/>
            <person name="Chan C."/>
        </authorList>
    </citation>
    <scope>NUCLEOTIDE SEQUENCE</scope>
</reference>
<dbReference type="OrthoDB" id="428577at2759"/>
<dbReference type="InterPro" id="IPR001623">
    <property type="entry name" value="DnaJ_domain"/>
</dbReference>
<dbReference type="Pfam" id="PF00226">
    <property type="entry name" value="DnaJ"/>
    <property type="match status" value="1"/>
</dbReference>
<dbReference type="InterPro" id="IPR000626">
    <property type="entry name" value="Ubiquitin-like_dom"/>
</dbReference>
<proteinExistence type="predicted"/>
<evidence type="ECO:0000256" key="1">
    <source>
        <dbReference type="SAM" id="MobiDB-lite"/>
    </source>
</evidence>
<dbReference type="PROSITE" id="PS50053">
    <property type="entry name" value="UBIQUITIN_2"/>
    <property type="match status" value="1"/>
</dbReference>
<dbReference type="SUPFAM" id="SSF46565">
    <property type="entry name" value="Chaperone J-domain"/>
    <property type="match status" value="1"/>
</dbReference>
<accession>A0A813FG21</accession>
<dbReference type="Proteomes" id="UP000654075">
    <property type="component" value="Unassembled WGS sequence"/>
</dbReference>
<dbReference type="Gene3D" id="3.10.20.90">
    <property type="entry name" value="Phosphatidylinositol 3-kinase Catalytic Subunit, Chain A, domain 1"/>
    <property type="match status" value="1"/>
</dbReference>
<keyword evidence="5" id="KW-1185">Reference proteome</keyword>
<dbReference type="EMBL" id="CAJNNV010025105">
    <property type="protein sequence ID" value="CAE8612279.1"/>
    <property type="molecule type" value="Genomic_DNA"/>
</dbReference>
<dbReference type="Gene3D" id="1.10.287.110">
    <property type="entry name" value="DnaJ domain"/>
    <property type="match status" value="1"/>
</dbReference>
<comment type="caution">
    <text evidence="4">The sequence shown here is derived from an EMBL/GenBank/DDBJ whole genome shotgun (WGS) entry which is preliminary data.</text>
</comment>
<dbReference type="PANTHER" id="PTHR10666">
    <property type="entry name" value="UBIQUITIN"/>
    <property type="match status" value="1"/>
</dbReference>
<dbReference type="PROSITE" id="PS00299">
    <property type="entry name" value="UBIQUITIN_1"/>
    <property type="match status" value="1"/>
</dbReference>
<organism evidence="4 5">
    <name type="scientific">Polarella glacialis</name>
    <name type="common">Dinoflagellate</name>
    <dbReference type="NCBI Taxonomy" id="89957"/>
    <lineage>
        <taxon>Eukaryota</taxon>
        <taxon>Sar</taxon>
        <taxon>Alveolata</taxon>
        <taxon>Dinophyceae</taxon>
        <taxon>Suessiales</taxon>
        <taxon>Suessiaceae</taxon>
        <taxon>Polarella</taxon>
    </lineage>
</organism>
<evidence type="ECO:0000259" key="3">
    <source>
        <dbReference type="PROSITE" id="PS50076"/>
    </source>
</evidence>
<dbReference type="Pfam" id="PF00240">
    <property type="entry name" value="ubiquitin"/>
    <property type="match status" value="1"/>
</dbReference>
<dbReference type="CDD" id="cd06257">
    <property type="entry name" value="DnaJ"/>
    <property type="match status" value="1"/>
</dbReference>
<dbReference type="InterPro" id="IPR019954">
    <property type="entry name" value="Ubiquitin_CS"/>
</dbReference>
<dbReference type="SUPFAM" id="SSF54236">
    <property type="entry name" value="Ubiquitin-like"/>
    <property type="match status" value="1"/>
</dbReference>
<sequence length="527" mass="59376">MRSRPRTGGWGTVEYRLALLRDRVAFQFTSSADTAYHLRQTDEAVSELNTDVVLLRNQMDEAMQMIGLLLLRQPAGAILADQAAEERGRRARSRSPVQSRWLNGGQQIFVKMLNGRTIILNAAPFDRMRQIKNEIFDRKGIPQDQQRLVFAGRQLDDMATLSDYNIQPNATITLLLRLRGGADPEPDLIACVSMPSSTTTLKRSSEPPSDPEPVDANESGSDTGAAELERAFDLKDEIDARPKVVACRQSIAVEPEGVEEPEPVTQTWEQKLGRDLNFNASWYEVLGVQVAAAKRTMTKAYNDLAEILHPDKGGQKLLLDRVRFVYLTLSNSKTRLQYDQFGWQPFMNKFPAETEDADDDQDDDEQDDDEQDDEMSTEQHHKAFGHAEPSIIRMSPVNEPLIHSWVDKLAMRELCHGSHTFAELLQAQIDRAVKIKGRPGLWTADAFSEAKRPMQVGLHGALEARYYSKHPKVLTQAHVRELAGLSVFVMPKLIRFITRSGVKGIKICDLVNSHYQMLYGMTRTSTS</sequence>
<dbReference type="SMART" id="SM00213">
    <property type="entry name" value="UBQ"/>
    <property type="match status" value="1"/>
</dbReference>
<gene>
    <name evidence="4" type="ORF">PGLA1383_LOCUS30077</name>
</gene>
<dbReference type="InterPro" id="IPR050158">
    <property type="entry name" value="Ubiquitin_ubiquitin-like"/>
</dbReference>
<feature type="domain" description="Ubiquitin-like" evidence="2">
    <location>
        <begin position="106"/>
        <end position="181"/>
    </location>
</feature>
<feature type="domain" description="J" evidence="3">
    <location>
        <begin position="281"/>
        <end position="342"/>
    </location>
</feature>
<dbReference type="InterPro" id="IPR029071">
    <property type="entry name" value="Ubiquitin-like_domsf"/>
</dbReference>
<dbReference type="SMART" id="SM00271">
    <property type="entry name" value="DnaJ"/>
    <property type="match status" value="1"/>
</dbReference>
<feature type="compositionally biased region" description="Acidic residues" evidence="1">
    <location>
        <begin position="353"/>
        <end position="376"/>
    </location>
</feature>
<evidence type="ECO:0000313" key="4">
    <source>
        <dbReference type="EMBL" id="CAE8612279.1"/>
    </source>
</evidence>
<feature type="region of interest" description="Disordered" evidence="1">
    <location>
        <begin position="196"/>
        <end position="223"/>
    </location>
</feature>
<dbReference type="AlphaFoldDB" id="A0A813FG21"/>
<evidence type="ECO:0000313" key="5">
    <source>
        <dbReference type="Proteomes" id="UP000654075"/>
    </source>
</evidence>
<protein>
    <recommendedName>
        <fullName evidence="6">Ubiquitin-like domain-containing protein</fullName>
    </recommendedName>
</protein>